<dbReference type="InterPro" id="IPR023214">
    <property type="entry name" value="HAD_sf"/>
</dbReference>
<dbReference type="Gene3D" id="3.40.50.1000">
    <property type="entry name" value="HAD superfamily/HAD-like"/>
    <property type="match status" value="1"/>
</dbReference>
<dbReference type="NCBIfam" id="TIGR02251">
    <property type="entry name" value="HIF-SF_euk"/>
    <property type="match status" value="1"/>
</dbReference>
<dbReference type="InterPro" id="IPR004274">
    <property type="entry name" value="FCP1_dom"/>
</dbReference>
<dbReference type="SUPFAM" id="SSF56784">
    <property type="entry name" value="HAD-like"/>
    <property type="match status" value="1"/>
</dbReference>
<feature type="compositionally biased region" description="Low complexity" evidence="1">
    <location>
        <begin position="24"/>
        <end position="34"/>
    </location>
</feature>
<dbReference type="InterPro" id="IPR011948">
    <property type="entry name" value="Dullard_phosphatase"/>
</dbReference>
<dbReference type="InterPro" id="IPR050365">
    <property type="entry name" value="TIM50"/>
</dbReference>
<evidence type="ECO:0000313" key="3">
    <source>
        <dbReference type="EMBL" id="CAD9133433.1"/>
    </source>
</evidence>
<proteinExistence type="predicted"/>
<dbReference type="PROSITE" id="PS50969">
    <property type="entry name" value="FCP1"/>
    <property type="match status" value="1"/>
</dbReference>
<evidence type="ECO:0000259" key="2">
    <source>
        <dbReference type="PROSITE" id="PS50969"/>
    </source>
</evidence>
<dbReference type="EMBL" id="HBGF01035403">
    <property type="protein sequence ID" value="CAD9133433.1"/>
    <property type="molecule type" value="Transcribed_RNA"/>
</dbReference>
<dbReference type="SMART" id="SM00577">
    <property type="entry name" value="CPDc"/>
    <property type="match status" value="1"/>
</dbReference>
<feature type="region of interest" description="Disordered" evidence="1">
    <location>
        <begin position="1"/>
        <end position="76"/>
    </location>
</feature>
<name>A0A7S1QD31_NEODS</name>
<dbReference type="Pfam" id="PF03031">
    <property type="entry name" value="NIF"/>
    <property type="match status" value="1"/>
</dbReference>
<evidence type="ECO:0000256" key="1">
    <source>
        <dbReference type="SAM" id="MobiDB-lite"/>
    </source>
</evidence>
<dbReference type="CDD" id="cd07521">
    <property type="entry name" value="HAD_FCP1-like"/>
    <property type="match status" value="1"/>
</dbReference>
<dbReference type="PANTHER" id="PTHR12210">
    <property type="entry name" value="DULLARD PROTEIN PHOSPHATASE"/>
    <property type="match status" value="1"/>
</dbReference>
<sequence>MSQAPDSGYFRRLSNRMAEKPPHSGNSSASSNGATPKRGNGLMTQVNQTPSSSVRSGSKRRSSSQAPQQSESEYKARLRRIQAQAKNLSPMNPAKYAPLLLRALPAVAGRKCLVLDVDETLVHSSYKPTAKYDLHLPCEVNGGVCHIYVSYRPHLKQFLDFVKPLFEVVIFTASVDIYCNPLMDKLDPDNTLGAQRLFRDHCSSVNGSYVKDLSLLGRPLDQICIIDNSPVAYLFQPRNAIPIISWFDDPNDTELTDLFPTLRALAEAPDVYEVLDAYNARLPARPS</sequence>
<organism evidence="3">
    <name type="scientific">Neobodo designis</name>
    <name type="common">Flagellated protozoan</name>
    <name type="synonym">Bodo designis</name>
    <dbReference type="NCBI Taxonomy" id="312471"/>
    <lineage>
        <taxon>Eukaryota</taxon>
        <taxon>Discoba</taxon>
        <taxon>Euglenozoa</taxon>
        <taxon>Kinetoplastea</taxon>
        <taxon>Metakinetoplastina</taxon>
        <taxon>Neobodonida</taxon>
        <taxon>Neobodo</taxon>
    </lineage>
</organism>
<dbReference type="GO" id="GO:0016791">
    <property type="term" value="F:phosphatase activity"/>
    <property type="evidence" value="ECO:0007669"/>
    <property type="project" value="InterPro"/>
</dbReference>
<accession>A0A7S1QD31</accession>
<dbReference type="AlphaFoldDB" id="A0A7S1QD31"/>
<protein>
    <recommendedName>
        <fullName evidence="2">FCP1 homology domain-containing protein</fullName>
    </recommendedName>
</protein>
<dbReference type="FunFam" id="3.40.50.1000:FF:000093">
    <property type="entry name" value="NLI interacting factor-like phosphatase family protein"/>
    <property type="match status" value="1"/>
</dbReference>
<reference evidence="3" key="1">
    <citation type="submission" date="2021-01" db="EMBL/GenBank/DDBJ databases">
        <authorList>
            <person name="Corre E."/>
            <person name="Pelletier E."/>
            <person name="Niang G."/>
            <person name="Scheremetjew M."/>
            <person name="Finn R."/>
            <person name="Kale V."/>
            <person name="Holt S."/>
            <person name="Cochrane G."/>
            <person name="Meng A."/>
            <person name="Brown T."/>
            <person name="Cohen L."/>
        </authorList>
    </citation>
    <scope>NUCLEOTIDE SEQUENCE</scope>
    <source>
        <strain evidence="3">CCAP 1951/1</strain>
    </source>
</reference>
<feature type="domain" description="FCP1 homology" evidence="2">
    <location>
        <begin position="106"/>
        <end position="265"/>
    </location>
</feature>
<gene>
    <name evidence="3" type="ORF">NDES1114_LOCUS23757</name>
</gene>
<dbReference type="InterPro" id="IPR036412">
    <property type="entry name" value="HAD-like_sf"/>
</dbReference>